<dbReference type="EMBL" id="SNVI01000008">
    <property type="protein sequence ID" value="TFE36819.1"/>
    <property type="molecule type" value="Genomic_DNA"/>
</dbReference>
<dbReference type="AlphaFoldDB" id="A0A4Y8MH98"/>
<dbReference type="PANTHER" id="PTHR47514:SF1">
    <property type="entry name" value="TRANSKETOLASE N-TERMINAL SECTION-RELATED"/>
    <property type="match status" value="1"/>
</dbReference>
<dbReference type="Proteomes" id="UP000297385">
    <property type="component" value="Unassembled WGS sequence"/>
</dbReference>
<dbReference type="SUPFAM" id="SSF52518">
    <property type="entry name" value="Thiamin diphosphate-binding fold (THDP-binding)"/>
    <property type="match status" value="1"/>
</dbReference>
<dbReference type="InterPro" id="IPR029061">
    <property type="entry name" value="THDP-binding"/>
</dbReference>
<evidence type="ECO:0000313" key="5">
    <source>
        <dbReference type="EMBL" id="TFE36819.1"/>
    </source>
</evidence>
<keyword evidence="3" id="KW-0786">Thiamine pyrophosphate</keyword>
<sequence length="297" mass="32375">MTTITETGSQADSTSVRLSKLADHAYRIRRFALRMGEVQGQGYIGQALGLADALAVTWCDAMNIHPEEPEWEGRDRFLLSHGHYAIALYAALIEAGVIPEEELETYGSDDSRLPMSGMATYTPGMEISGGSLGQGLTIAVGMALGLRLKGSAAFVYNSMSDGELDEGATWEAALSAAHHGLENLIAMVDINCQQADGASHEVLGFEPLVDKFLSFGWHVERVNGNDMPALVAAFDRCRELKEAKPRVLLLDTLMGKGVPFLETREKNHFIRVDTEEWQQAIAVLDQNHKAAQQGEEA</sequence>
<reference evidence="5 6" key="1">
    <citation type="submission" date="2019-03" db="EMBL/GenBank/DDBJ databases">
        <title>Complete Genome Sequence of Paraburkholderia dipogonis ICMP 19430T, a Nitrogen-fixing Symbiont of the South African Invasive Legume Dipogon lignosus in New Zealand.</title>
        <authorList>
            <person name="De Meyer S.E."/>
        </authorList>
    </citation>
    <scope>NUCLEOTIDE SEQUENCE [LARGE SCALE GENOMIC DNA]</scope>
    <source>
        <strain evidence="5 6">ICMP 19430</strain>
    </source>
</reference>
<dbReference type="Pfam" id="PF00456">
    <property type="entry name" value="Transketolase_N"/>
    <property type="match status" value="1"/>
</dbReference>
<evidence type="ECO:0000259" key="4">
    <source>
        <dbReference type="Pfam" id="PF00456"/>
    </source>
</evidence>
<dbReference type="CDD" id="cd02012">
    <property type="entry name" value="TPP_TK"/>
    <property type="match status" value="1"/>
</dbReference>
<evidence type="ECO:0000256" key="3">
    <source>
        <dbReference type="ARBA" id="ARBA00023052"/>
    </source>
</evidence>
<proteinExistence type="inferred from homology"/>
<comment type="similarity">
    <text evidence="2">Belongs to the transketolase family.</text>
</comment>
<protein>
    <submittedName>
        <fullName evidence="5">Transketolase</fullName>
    </submittedName>
</protein>
<comment type="cofactor">
    <cofactor evidence="1">
        <name>thiamine diphosphate</name>
        <dbReference type="ChEBI" id="CHEBI:58937"/>
    </cofactor>
</comment>
<gene>
    <name evidence="5" type="ORF">E2553_45075</name>
</gene>
<dbReference type="InterPro" id="IPR005474">
    <property type="entry name" value="Transketolase_N"/>
</dbReference>
<evidence type="ECO:0000313" key="6">
    <source>
        <dbReference type="Proteomes" id="UP000297385"/>
    </source>
</evidence>
<comment type="caution">
    <text evidence="5">The sequence shown here is derived from an EMBL/GenBank/DDBJ whole genome shotgun (WGS) entry which is preliminary data.</text>
</comment>
<accession>A0A4Y8MH98</accession>
<evidence type="ECO:0000256" key="2">
    <source>
        <dbReference type="ARBA" id="ARBA00007131"/>
    </source>
</evidence>
<name>A0A4Y8MH98_9BURK</name>
<dbReference type="PANTHER" id="PTHR47514">
    <property type="entry name" value="TRANSKETOLASE N-TERMINAL SECTION-RELATED"/>
    <property type="match status" value="1"/>
</dbReference>
<feature type="domain" description="Transketolase N-terminal" evidence="4">
    <location>
        <begin position="27"/>
        <end position="279"/>
    </location>
</feature>
<dbReference type="Gene3D" id="3.40.50.970">
    <property type="match status" value="1"/>
</dbReference>
<organism evidence="5 6">
    <name type="scientific">Paraburkholderia dipogonis</name>
    <dbReference type="NCBI Taxonomy" id="1211383"/>
    <lineage>
        <taxon>Bacteria</taxon>
        <taxon>Pseudomonadati</taxon>
        <taxon>Pseudomonadota</taxon>
        <taxon>Betaproteobacteria</taxon>
        <taxon>Burkholderiales</taxon>
        <taxon>Burkholderiaceae</taxon>
        <taxon>Paraburkholderia</taxon>
    </lineage>
</organism>
<dbReference type="RefSeq" id="WP_134466740.1">
    <property type="nucleotide sequence ID" value="NZ_SNVI01000008.1"/>
</dbReference>
<evidence type="ECO:0000256" key="1">
    <source>
        <dbReference type="ARBA" id="ARBA00001964"/>
    </source>
</evidence>